<dbReference type="Gene3D" id="2.40.50.100">
    <property type="match status" value="1"/>
</dbReference>
<dbReference type="InterPro" id="IPR058647">
    <property type="entry name" value="BSH_CzcB-like"/>
</dbReference>
<dbReference type="AlphaFoldDB" id="A0A1Y5TBM7"/>
<dbReference type="OrthoDB" id="9791520at2"/>
<comment type="similarity">
    <text evidence="1">Belongs to the membrane fusion protein (MFP) (TC 8.A.1) family.</text>
</comment>
<dbReference type="PANTHER" id="PTHR30469">
    <property type="entry name" value="MULTIDRUG RESISTANCE PROTEIN MDTA"/>
    <property type="match status" value="1"/>
</dbReference>
<dbReference type="GO" id="GO:1990281">
    <property type="term" value="C:efflux pump complex"/>
    <property type="evidence" value="ECO:0007669"/>
    <property type="project" value="TreeGrafter"/>
</dbReference>
<dbReference type="EMBL" id="FWFZ01000012">
    <property type="protein sequence ID" value="SLN56730.1"/>
    <property type="molecule type" value="Genomic_DNA"/>
</dbReference>
<organism evidence="4 5">
    <name type="scientific">Roseisalinus antarcticus</name>
    <dbReference type="NCBI Taxonomy" id="254357"/>
    <lineage>
        <taxon>Bacteria</taxon>
        <taxon>Pseudomonadati</taxon>
        <taxon>Pseudomonadota</taxon>
        <taxon>Alphaproteobacteria</taxon>
        <taxon>Rhodobacterales</taxon>
        <taxon>Roseobacteraceae</taxon>
        <taxon>Roseisalinus</taxon>
    </lineage>
</organism>
<dbReference type="GO" id="GO:0015562">
    <property type="term" value="F:efflux transmembrane transporter activity"/>
    <property type="evidence" value="ECO:0007669"/>
    <property type="project" value="TreeGrafter"/>
</dbReference>
<feature type="domain" description="CzcB-like barrel-sandwich hybrid" evidence="3">
    <location>
        <begin position="39"/>
        <end position="188"/>
    </location>
</feature>
<accession>A0A1Y5TBM7</accession>
<dbReference type="Proteomes" id="UP000193900">
    <property type="component" value="Unassembled WGS sequence"/>
</dbReference>
<evidence type="ECO:0000313" key="4">
    <source>
        <dbReference type="EMBL" id="SLN56730.1"/>
    </source>
</evidence>
<sequence length="270" mass="29470">MTHRRLLSTALLLCLAASPLAAEDRYACVIDPSREVDLGSSVAGLIERIAVDRGAWVEKGDLVATLSADSERATVALLRARAESEAEVAAQAARERLARQGYDRARRLLDQGIGTLEALEEREVALEVARRDRAEADLRRTLAQLELRRARIALAQREIRAPISGFVTMRHLDEGEYLHPELALLTISQLDPLYVEAFVDARVYAEVAEGSVAMVHPSSIEAAPREAVVTVVDRVLDATSDTFGVRLELPNPDYAIPAGQRCEVAFPAPG</sequence>
<evidence type="ECO:0000313" key="5">
    <source>
        <dbReference type="Proteomes" id="UP000193900"/>
    </source>
</evidence>
<dbReference type="PANTHER" id="PTHR30469:SF15">
    <property type="entry name" value="HLYD FAMILY OF SECRETION PROTEINS"/>
    <property type="match status" value="1"/>
</dbReference>
<evidence type="ECO:0000259" key="3">
    <source>
        <dbReference type="Pfam" id="PF25973"/>
    </source>
</evidence>
<dbReference type="Pfam" id="PF25973">
    <property type="entry name" value="BSH_CzcB"/>
    <property type="match status" value="1"/>
</dbReference>
<dbReference type="Gene3D" id="2.40.30.170">
    <property type="match status" value="1"/>
</dbReference>
<name>A0A1Y5TBM7_9RHOB</name>
<keyword evidence="5" id="KW-1185">Reference proteome</keyword>
<dbReference type="Gene3D" id="1.10.287.470">
    <property type="entry name" value="Helix hairpin bin"/>
    <property type="match status" value="1"/>
</dbReference>
<dbReference type="SUPFAM" id="SSF111369">
    <property type="entry name" value="HlyD-like secretion proteins"/>
    <property type="match status" value="1"/>
</dbReference>
<reference evidence="4 5" key="1">
    <citation type="submission" date="2017-03" db="EMBL/GenBank/DDBJ databases">
        <authorList>
            <person name="Afonso C.L."/>
            <person name="Miller P.J."/>
            <person name="Scott M.A."/>
            <person name="Spackman E."/>
            <person name="Goraichik I."/>
            <person name="Dimitrov K.M."/>
            <person name="Suarez D.L."/>
            <person name="Swayne D.E."/>
        </authorList>
    </citation>
    <scope>NUCLEOTIDE SEQUENCE [LARGE SCALE GENOMIC DNA]</scope>
    <source>
        <strain evidence="4 5">CECT 7023</strain>
    </source>
</reference>
<gene>
    <name evidence="4" type="primary">bepF_3</name>
    <name evidence="4" type="ORF">ROA7023_02570</name>
</gene>
<keyword evidence="2" id="KW-0732">Signal</keyword>
<evidence type="ECO:0000256" key="2">
    <source>
        <dbReference type="SAM" id="SignalP"/>
    </source>
</evidence>
<dbReference type="InterPro" id="IPR006143">
    <property type="entry name" value="RND_pump_MFP"/>
</dbReference>
<feature type="signal peptide" evidence="2">
    <location>
        <begin position="1"/>
        <end position="21"/>
    </location>
</feature>
<evidence type="ECO:0000256" key="1">
    <source>
        <dbReference type="ARBA" id="ARBA00009477"/>
    </source>
</evidence>
<dbReference type="RefSeq" id="WP_085879409.1">
    <property type="nucleotide sequence ID" value="NZ_FWFZ01000012.1"/>
</dbReference>
<dbReference type="NCBIfam" id="TIGR01730">
    <property type="entry name" value="RND_mfp"/>
    <property type="match status" value="1"/>
</dbReference>
<proteinExistence type="inferred from homology"/>
<feature type="chain" id="PRO_5013142364" evidence="2">
    <location>
        <begin position="22"/>
        <end position="270"/>
    </location>
</feature>
<protein>
    <submittedName>
        <fullName evidence="4">Efflux pump periplasmic linker BepF</fullName>
    </submittedName>
</protein>